<accession>A0ABU1N6P1</accession>
<dbReference type="InterPro" id="IPR000073">
    <property type="entry name" value="AB_hydrolase_1"/>
</dbReference>
<proteinExistence type="inferred from homology"/>
<feature type="domain" description="AB hydrolase-1" evidence="3">
    <location>
        <begin position="23"/>
        <end position="244"/>
    </location>
</feature>
<dbReference type="EMBL" id="JAVDRL010000020">
    <property type="protein sequence ID" value="MDR6534123.1"/>
    <property type="molecule type" value="Genomic_DNA"/>
</dbReference>
<dbReference type="Pfam" id="PF00561">
    <property type="entry name" value="Abhydrolase_1"/>
    <property type="match status" value="1"/>
</dbReference>
<dbReference type="Gene3D" id="3.40.50.1820">
    <property type="entry name" value="alpha/beta hydrolase"/>
    <property type="match status" value="1"/>
</dbReference>
<dbReference type="HAMAP" id="MF_00832">
    <property type="entry name" value="RutD"/>
    <property type="match status" value="1"/>
</dbReference>
<keyword evidence="5" id="KW-1185">Reference proteome</keyword>
<reference evidence="4 5" key="1">
    <citation type="submission" date="2023-07" db="EMBL/GenBank/DDBJ databases">
        <title>Sorghum-associated microbial communities from plants grown in Nebraska, USA.</title>
        <authorList>
            <person name="Schachtman D."/>
        </authorList>
    </citation>
    <scope>NUCLEOTIDE SEQUENCE [LARGE SCALE GENOMIC DNA]</scope>
    <source>
        <strain evidence="4 5">DS2154</strain>
    </source>
</reference>
<dbReference type="InterPro" id="IPR019913">
    <property type="entry name" value="Pyrimidine_utilisation_RutD"/>
</dbReference>
<dbReference type="EC" id="3.5.1.-" evidence="2"/>
<keyword evidence="1 2" id="KW-0378">Hydrolase</keyword>
<dbReference type="SUPFAM" id="SSF53474">
    <property type="entry name" value="alpha/beta-Hydrolases"/>
    <property type="match status" value="1"/>
</dbReference>
<dbReference type="PRINTS" id="PR00111">
    <property type="entry name" value="ABHYDROLASE"/>
</dbReference>
<comment type="function">
    <text evidence="2">Involved in pyrimidine catabolism. May facilitate the hydrolysis of carbamate, a reaction that can also occur spontaneously.</text>
</comment>
<dbReference type="GO" id="GO:0016787">
    <property type="term" value="F:hydrolase activity"/>
    <property type="evidence" value="ECO:0007669"/>
    <property type="project" value="UniProtKB-KW"/>
</dbReference>
<evidence type="ECO:0000313" key="5">
    <source>
        <dbReference type="Proteomes" id="UP001262754"/>
    </source>
</evidence>
<comment type="similarity">
    <text evidence="2">Belongs to the AB hydrolase superfamily. Hydrolase RutD family.</text>
</comment>
<comment type="caution">
    <text evidence="4">The sequence shown here is derived from an EMBL/GenBank/DDBJ whole genome shotgun (WGS) entry which is preliminary data.</text>
</comment>
<evidence type="ECO:0000256" key="2">
    <source>
        <dbReference type="HAMAP-Rule" id="MF_00832"/>
    </source>
</evidence>
<organism evidence="4 5">
    <name type="scientific">Caulobacter rhizosphaerae</name>
    <dbReference type="NCBI Taxonomy" id="2010972"/>
    <lineage>
        <taxon>Bacteria</taxon>
        <taxon>Pseudomonadati</taxon>
        <taxon>Pseudomonadota</taxon>
        <taxon>Alphaproteobacteria</taxon>
        <taxon>Caulobacterales</taxon>
        <taxon>Caulobacteraceae</taxon>
        <taxon>Caulobacter</taxon>
    </lineage>
</organism>
<dbReference type="Proteomes" id="UP001262754">
    <property type="component" value="Unassembled WGS sequence"/>
</dbReference>
<name>A0ABU1N6P1_9CAUL</name>
<evidence type="ECO:0000313" key="4">
    <source>
        <dbReference type="EMBL" id="MDR6534123.1"/>
    </source>
</evidence>
<protein>
    <recommendedName>
        <fullName evidence="2">Putative carbamate hydrolase RutD</fullName>
        <ecNumber evidence="2">3.5.1.-</ecNumber>
    </recommendedName>
    <alternativeName>
        <fullName evidence="2">Aminohydrolase</fullName>
    </alternativeName>
</protein>
<gene>
    <name evidence="2" type="primary">rutD</name>
    <name evidence="4" type="ORF">J2800_004894</name>
</gene>
<dbReference type="NCBIfam" id="TIGR03611">
    <property type="entry name" value="RutD"/>
    <property type="match status" value="1"/>
</dbReference>
<dbReference type="RefSeq" id="WP_163229526.1">
    <property type="nucleotide sequence ID" value="NZ_BMLD01000029.1"/>
</dbReference>
<dbReference type="PANTHER" id="PTHR43433:SF5">
    <property type="entry name" value="AB HYDROLASE-1 DOMAIN-CONTAINING PROTEIN"/>
    <property type="match status" value="1"/>
</dbReference>
<dbReference type="PANTHER" id="PTHR43433">
    <property type="entry name" value="HYDROLASE, ALPHA/BETA FOLD FAMILY PROTEIN"/>
    <property type="match status" value="1"/>
</dbReference>
<dbReference type="InterPro" id="IPR050471">
    <property type="entry name" value="AB_hydrolase"/>
</dbReference>
<evidence type="ECO:0000256" key="1">
    <source>
        <dbReference type="ARBA" id="ARBA00022801"/>
    </source>
</evidence>
<dbReference type="InterPro" id="IPR029058">
    <property type="entry name" value="AB_hydrolase_fold"/>
</dbReference>
<sequence>MQSGTVDGLYYEVHGGPAAGRATVILSAGLGGSGAFWAPQMAALLSRFRVVLYDHRGTGRSLRELPAGPYKVAAMGEDIVKVMDALGLERAHVVGHAAGGNAGLALALDHPDRIDKLVVVNGWSRPDPHIKRCFDTRLALLNNTGIAAYVHAQPIFLYPADWLSANHARLEAEEVHHIHGFPDPDVMRARIQALLHFDIDADLERILCPVLVSASADDMLVPLACSRRLAERLPNATLDIAPWGGHGFTVTAAEAFNSRLLSFLGGDLQRGE</sequence>
<comment type="catalytic activity">
    <reaction evidence="2">
        <text>carbamate + 2 H(+) = NH4(+) + CO2</text>
        <dbReference type="Rhea" id="RHEA:15649"/>
        <dbReference type="ChEBI" id="CHEBI:13941"/>
        <dbReference type="ChEBI" id="CHEBI:15378"/>
        <dbReference type="ChEBI" id="CHEBI:16526"/>
        <dbReference type="ChEBI" id="CHEBI:28938"/>
    </reaction>
</comment>
<evidence type="ECO:0000259" key="3">
    <source>
        <dbReference type="Pfam" id="PF00561"/>
    </source>
</evidence>